<dbReference type="AlphaFoldDB" id="A0A183JTD2"/>
<evidence type="ECO:0000256" key="7">
    <source>
        <dbReference type="ARBA" id="ARBA00023242"/>
    </source>
</evidence>
<evidence type="ECO:0000256" key="5">
    <source>
        <dbReference type="ARBA" id="ARBA00023015"/>
    </source>
</evidence>
<dbReference type="GO" id="GO:0003713">
    <property type="term" value="F:transcription coactivator activity"/>
    <property type="evidence" value="ECO:0007669"/>
    <property type="project" value="TreeGrafter"/>
</dbReference>
<proteinExistence type="inferred from homology"/>
<dbReference type="InterPro" id="IPR051139">
    <property type="entry name" value="Mediator_complx_sub13"/>
</dbReference>
<evidence type="ECO:0000313" key="10">
    <source>
        <dbReference type="WBParaSite" id="SCUD_0000597201-mRNA-1"/>
    </source>
</evidence>
<reference evidence="8 9" key="2">
    <citation type="submission" date="2018-11" db="EMBL/GenBank/DDBJ databases">
        <authorList>
            <consortium name="Pathogen Informatics"/>
        </authorList>
    </citation>
    <scope>NUCLEOTIDE SEQUENCE [LARGE SCALE GENOMIC DNA]</scope>
    <source>
        <strain evidence="8">Dakar</strain>
        <strain evidence="9">Dakar, Senegal</strain>
    </source>
</reference>
<evidence type="ECO:0000256" key="6">
    <source>
        <dbReference type="ARBA" id="ARBA00023163"/>
    </source>
</evidence>
<dbReference type="STRING" id="6186.A0A183JTD2"/>
<reference evidence="10" key="1">
    <citation type="submission" date="2016-06" db="UniProtKB">
        <authorList>
            <consortium name="WormBaseParasite"/>
        </authorList>
    </citation>
    <scope>IDENTIFICATION</scope>
</reference>
<evidence type="ECO:0000313" key="9">
    <source>
        <dbReference type="Proteomes" id="UP000279833"/>
    </source>
</evidence>
<evidence type="ECO:0000313" key="8">
    <source>
        <dbReference type="EMBL" id="VDO99755.1"/>
    </source>
</evidence>
<dbReference type="PANTHER" id="PTHR48249:SF3">
    <property type="entry name" value="MEDIATOR OF RNA POLYMERASE II TRANSCRIPTION SUBUNIT 13"/>
    <property type="match status" value="1"/>
</dbReference>
<comment type="subcellular location">
    <subcellularLocation>
        <location evidence="1">Nucleus</location>
    </subcellularLocation>
</comment>
<dbReference type="PANTHER" id="PTHR48249">
    <property type="entry name" value="MEDIATOR OF RNA POLYMERASE II TRANSCRIPTION SUBUNIT 13"/>
    <property type="match status" value="1"/>
</dbReference>
<dbReference type="GO" id="GO:0016592">
    <property type="term" value="C:mediator complex"/>
    <property type="evidence" value="ECO:0007669"/>
    <property type="project" value="TreeGrafter"/>
</dbReference>
<dbReference type="EMBL" id="UZAK01011289">
    <property type="protein sequence ID" value="VDO99755.1"/>
    <property type="molecule type" value="Genomic_DNA"/>
</dbReference>
<keyword evidence="9" id="KW-1185">Reference proteome</keyword>
<keyword evidence="5" id="KW-0805">Transcription regulation</keyword>
<sequence length="328" mass="36833">MTSNYQIPHDEISLFAKSLPQLKWSYDHRASNQKSVTSDCLDPHFTPNGLIVNTGNQSATSKSWLMSPNSFPLTSLHRNVANTDNKPCSPQQLNESETTYSITGFVKSADCTNPNTNYVEDFTEWLASLLETNGLLVNLILSDSMLNLFKDHNFDSCNICECTSSILGSEIGLYLSNSISTTSPCSRSGRTNTSTFGSHDLVGGSGFHFTRGCKCGFSAVMNQKYVVNGNLFYEDEIEVTRLSVRSSLSQNNENPYTRPPNYRTRPGWWVTSSHPSVSHLLLLQRIMSSVFEEFSVRQITDQLRWNMLSCDQVIKENKLEYDGKFECS</sequence>
<dbReference type="GO" id="GO:0045944">
    <property type="term" value="P:positive regulation of transcription by RNA polymerase II"/>
    <property type="evidence" value="ECO:0007669"/>
    <property type="project" value="TreeGrafter"/>
</dbReference>
<organism evidence="10">
    <name type="scientific">Schistosoma curassoni</name>
    <dbReference type="NCBI Taxonomy" id="6186"/>
    <lineage>
        <taxon>Eukaryota</taxon>
        <taxon>Metazoa</taxon>
        <taxon>Spiralia</taxon>
        <taxon>Lophotrochozoa</taxon>
        <taxon>Platyhelminthes</taxon>
        <taxon>Trematoda</taxon>
        <taxon>Digenea</taxon>
        <taxon>Strigeidida</taxon>
        <taxon>Schistosomatoidea</taxon>
        <taxon>Schistosomatidae</taxon>
        <taxon>Schistosoma</taxon>
    </lineage>
</organism>
<keyword evidence="7" id="KW-0539">Nucleus</keyword>
<evidence type="ECO:0000256" key="1">
    <source>
        <dbReference type="ARBA" id="ARBA00004123"/>
    </source>
</evidence>
<gene>
    <name evidence="8" type="ORF">SCUD_LOCUS5972</name>
</gene>
<evidence type="ECO:0000256" key="2">
    <source>
        <dbReference type="ARBA" id="ARBA00009354"/>
    </source>
</evidence>
<name>A0A183JTD2_9TREM</name>
<comment type="similarity">
    <text evidence="2">Belongs to the Mediator complex subunit 13 family.</text>
</comment>
<keyword evidence="4" id="KW-0678">Repressor</keyword>
<dbReference type="Proteomes" id="UP000279833">
    <property type="component" value="Unassembled WGS sequence"/>
</dbReference>
<dbReference type="WBParaSite" id="SCUD_0000597201-mRNA-1">
    <property type="protein sequence ID" value="SCUD_0000597201-mRNA-1"/>
    <property type="gene ID" value="SCUD_0000597201"/>
</dbReference>
<accession>A0A183JTD2</accession>
<evidence type="ECO:0000256" key="4">
    <source>
        <dbReference type="ARBA" id="ARBA00022491"/>
    </source>
</evidence>
<keyword evidence="6" id="KW-0804">Transcription</keyword>
<protein>
    <recommendedName>
        <fullName evidence="3">Mediator of RNA polymerase II transcription subunit 13</fullName>
    </recommendedName>
</protein>
<evidence type="ECO:0000256" key="3">
    <source>
        <dbReference type="ARBA" id="ARBA00019618"/>
    </source>
</evidence>